<reference evidence="1 2" key="1">
    <citation type="submission" date="2017-04" db="EMBL/GenBank/DDBJ databases">
        <title>Genome Sequence of the Model Brown-Rot Fungus Postia placenta SB12.</title>
        <authorList>
            <consortium name="DOE Joint Genome Institute"/>
            <person name="Gaskell J."/>
            <person name="Kersten P."/>
            <person name="Larrondo L.F."/>
            <person name="Canessa P."/>
            <person name="Martinez D."/>
            <person name="Hibbett D."/>
            <person name="Schmoll M."/>
            <person name="Kubicek C.P."/>
            <person name="Martinez A.T."/>
            <person name="Yadav J."/>
            <person name="Master E."/>
            <person name="Magnuson J.K."/>
            <person name="James T."/>
            <person name="Yaver D."/>
            <person name="Berka R."/>
            <person name="Labutti K."/>
            <person name="Lipzen A."/>
            <person name="Aerts A."/>
            <person name="Barry K."/>
            <person name="Henrissat B."/>
            <person name="Blanchette R."/>
            <person name="Grigoriev I."/>
            <person name="Cullen D."/>
        </authorList>
    </citation>
    <scope>NUCLEOTIDE SEQUENCE [LARGE SCALE GENOMIC DNA]</scope>
    <source>
        <strain evidence="1 2">MAD-698-R-SB12</strain>
    </source>
</reference>
<keyword evidence="2" id="KW-1185">Reference proteome</keyword>
<sequence>MPPPAELSAYGSILVSPILISQIADTISPAAAGPPCLFGRAVYRTGRAPAVPPLPSANRATKQCLRGSLALVMLTSELGTLAAPTPLPVATAYPRHCHCLASSLGYRSYARLVVKSSENRPRRPARLVPNCRLRA</sequence>
<name>A0A1X6N4S0_9APHY</name>
<dbReference type="Proteomes" id="UP000194127">
    <property type="component" value="Unassembled WGS sequence"/>
</dbReference>
<dbReference type="AlphaFoldDB" id="A0A1X6N4S0"/>
<dbReference type="EMBL" id="KZ110595">
    <property type="protein sequence ID" value="OSX63594.1"/>
    <property type="molecule type" value="Genomic_DNA"/>
</dbReference>
<dbReference type="RefSeq" id="XP_024340388.1">
    <property type="nucleotide sequence ID" value="XM_024480667.1"/>
</dbReference>
<gene>
    <name evidence="1" type="ORF">POSPLADRAFT_1055639</name>
</gene>
<proteinExistence type="predicted"/>
<protein>
    <submittedName>
        <fullName evidence="1">Uncharacterized protein</fullName>
    </submittedName>
</protein>
<organism evidence="1 2">
    <name type="scientific">Postia placenta MAD-698-R-SB12</name>
    <dbReference type="NCBI Taxonomy" id="670580"/>
    <lineage>
        <taxon>Eukaryota</taxon>
        <taxon>Fungi</taxon>
        <taxon>Dikarya</taxon>
        <taxon>Basidiomycota</taxon>
        <taxon>Agaricomycotina</taxon>
        <taxon>Agaricomycetes</taxon>
        <taxon>Polyporales</taxon>
        <taxon>Adustoporiaceae</taxon>
        <taxon>Rhodonia</taxon>
    </lineage>
</organism>
<evidence type="ECO:0000313" key="2">
    <source>
        <dbReference type="Proteomes" id="UP000194127"/>
    </source>
</evidence>
<dbReference type="GeneID" id="36325617"/>
<evidence type="ECO:0000313" key="1">
    <source>
        <dbReference type="EMBL" id="OSX63594.1"/>
    </source>
</evidence>
<accession>A0A1X6N4S0</accession>
<dbReference type="OrthoDB" id="10644978at2759"/>